<evidence type="ECO:0000313" key="3">
    <source>
        <dbReference type="Proteomes" id="UP000642910"/>
    </source>
</evidence>
<proteinExistence type="predicted"/>
<name>A0ABS0F144_9BACL</name>
<dbReference type="InterPro" id="IPR050855">
    <property type="entry name" value="NDM-1-like"/>
</dbReference>
<evidence type="ECO:0000313" key="2">
    <source>
        <dbReference type="EMBL" id="MBF8377037.1"/>
    </source>
</evidence>
<keyword evidence="3" id="KW-1185">Reference proteome</keyword>
<dbReference type="Proteomes" id="UP000642910">
    <property type="component" value="Unassembled WGS sequence"/>
</dbReference>
<organism evidence="2 3">
    <name type="scientific">Alicyclobacillus mali</name>
    <name type="common">ex Roth et al. 2021</name>
    <dbReference type="NCBI Taxonomy" id="1123961"/>
    <lineage>
        <taxon>Bacteria</taxon>
        <taxon>Bacillati</taxon>
        <taxon>Bacillota</taxon>
        <taxon>Bacilli</taxon>
        <taxon>Bacillales</taxon>
        <taxon>Alicyclobacillaceae</taxon>
        <taxon>Alicyclobacillus</taxon>
    </lineage>
</organism>
<accession>A0ABS0F144</accession>
<dbReference type="InterPro" id="IPR037482">
    <property type="entry name" value="ST1585_MBL-fold"/>
</dbReference>
<sequence length="325" mass="35975">MEGQHASYPQPVEIARGVFLIDLMELGMRYRTCAYVVRDREPLLIETGSARSHDALLAGLRALGLAPTDLAYVAVTHIHLDHAGGAGQFMKLAPQAKLLVHPRGARHIIDPSRLYQGAREVYGDRLDQLFGPLEPVPAEQVQAMPHESELVIGERRLLFLDAPGHASHHFAIADPVSNGIFTGDSAGLRFVKGFTSFPYEFVMPSTSPVDFDPEAVHRTCDMFAKLPMETVYQAHFGPSPKGEALRETVYYADRFRELIAKTFDDHPSPEALEQAQAEIVRERLGELGLDASAFRPQAIHLDLMLNALGLLAYESRRRRKMGSAG</sequence>
<dbReference type="InterPro" id="IPR001279">
    <property type="entry name" value="Metallo-B-lactamas"/>
</dbReference>
<dbReference type="CDD" id="cd07726">
    <property type="entry name" value="ST1585-like_MBL-fold"/>
    <property type="match status" value="1"/>
</dbReference>
<dbReference type="InterPro" id="IPR036866">
    <property type="entry name" value="RibonucZ/Hydroxyglut_hydro"/>
</dbReference>
<dbReference type="PANTHER" id="PTHR42951">
    <property type="entry name" value="METALLO-BETA-LACTAMASE DOMAIN-CONTAINING"/>
    <property type="match status" value="1"/>
</dbReference>
<dbReference type="Pfam" id="PF00753">
    <property type="entry name" value="Lactamase_B"/>
    <property type="match status" value="1"/>
</dbReference>
<dbReference type="PANTHER" id="PTHR42951:SF22">
    <property type="entry name" value="METALLO BETA-LACTAMASE SUPERFAMILY LIPOPROTEIN"/>
    <property type="match status" value="1"/>
</dbReference>
<dbReference type="SUPFAM" id="SSF56281">
    <property type="entry name" value="Metallo-hydrolase/oxidoreductase"/>
    <property type="match status" value="1"/>
</dbReference>
<dbReference type="Gene3D" id="3.60.15.10">
    <property type="entry name" value="Ribonuclease Z/Hydroxyacylglutathione hydrolase-like"/>
    <property type="match status" value="1"/>
</dbReference>
<comment type="caution">
    <text evidence="2">The sequence shown here is derived from an EMBL/GenBank/DDBJ whole genome shotgun (WGS) entry which is preliminary data.</text>
</comment>
<feature type="domain" description="Metallo-beta-lactamase" evidence="1">
    <location>
        <begin position="30"/>
        <end position="235"/>
    </location>
</feature>
<dbReference type="RefSeq" id="WP_195867172.1">
    <property type="nucleotide sequence ID" value="NZ_JADPKZ010000030.1"/>
</dbReference>
<dbReference type="SMART" id="SM00849">
    <property type="entry name" value="Lactamase_B"/>
    <property type="match status" value="1"/>
</dbReference>
<dbReference type="EMBL" id="JADPKZ010000030">
    <property type="protein sequence ID" value="MBF8377037.1"/>
    <property type="molecule type" value="Genomic_DNA"/>
</dbReference>
<reference evidence="2 3" key="1">
    <citation type="submission" date="2020-11" db="EMBL/GenBank/DDBJ databases">
        <title>Genomic insight of Alicyclobacillus mali FL 18 reveals a new arsenic-resistant strain, with potential in environmental biotechnology.</title>
        <authorList>
            <person name="Fiorentino G."/>
            <person name="Gallo G."/>
            <person name="Aulitto M."/>
        </authorList>
    </citation>
    <scope>NUCLEOTIDE SEQUENCE [LARGE SCALE GENOMIC DNA]</scope>
    <source>
        <strain evidence="2 3">FL 18</strain>
    </source>
</reference>
<gene>
    <name evidence="2" type="ORF">IW967_03985</name>
</gene>
<protein>
    <submittedName>
        <fullName evidence="2">MBL fold metallo-hydrolase</fullName>
    </submittedName>
</protein>
<evidence type="ECO:0000259" key="1">
    <source>
        <dbReference type="SMART" id="SM00849"/>
    </source>
</evidence>